<dbReference type="SUPFAM" id="SSF50129">
    <property type="entry name" value="GroES-like"/>
    <property type="match status" value="1"/>
</dbReference>
<dbReference type="InterPro" id="IPR011032">
    <property type="entry name" value="GroES-like_sf"/>
</dbReference>
<dbReference type="InterPro" id="IPR002328">
    <property type="entry name" value="ADH_Zn_CS"/>
</dbReference>
<dbReference type="Pfam" id="PF00107">
    <property type="entry name" value="ADH_zinc_N"/>
    <property type="match status" value="1"/>
</dbReference>
<keyword evidence="3" id="KW-0560">Oxidoreductase</keyword>
<feature type="domain" description="Enoyl reductase (ER)" evidence="5">
    <location>
        <begin position="7"/>
        <end position="347"/>
    </location>
</feature>
<dbReference type="PANTHER" id="PTHR43401:SF2">
    <property type="entry name" value="L-THREONINE 3-DEHYDROGENASE"/>
    <property type="match status" value="1"/>
</dbReference>
<dbReference type="Proteomes" id="UP001197795">
    <property type="component" value="Unassembled WGS sequence"/>
</dbReference>
<dbReference type="SMART" id="SM00829">
    <property type="entry name" value="PKS_ER"/>
    <property type="match status" value="1"/>
</dbReference>
<comment type="similarity">
    <text evidence="4">Belongs to the zinc-containing alcohol dehydrogenase family.</text>
</comment>
<evidence type="ECO:0000259" key="5">
    <source>
        <dbReference type="SMART" id="SM00829"/>
    </source>
</evidence>
<evidence type="ECO:0000256" key="3">
    <source>
        <dbReference type="ARBA" id="ARBA00023002"/>
    </source>
</evidence>
<organism evidence="6 7">
    <name type="scientific">Waltera acetigignens</name>
    <dbReference type="NCBI Taxonomy" id="2981769"/>
    <lineage>
        <taxon>Bacteria</taxon>
        <taxon>Bacillati</taxon>
        <taxon>Bacillota</taxon>
        <taxon>Clostridia</taxon>
        <taxon>Lachnospirales</taxon>
        <taxon>Lachnospiraceae</taxon>
        <taxon>Waltera</taxon>
    </lineage>
</organism>
<reference evidence="6 7" key="1">
    <citation type="submission" date="2021-10" db="EMBL/GenBank/DDBJ databases">
        <title>Anaerobic single-cell dispensing facilitates the cultivation of human gut bacteria.</title>
        <authorList>
            <person name="Afrizal A."/>
        </authorList>
    </citation>
    <scope>NUCLEOTIDE SEQUENCE [LARGE SCALE GENOMIC DNA]</scope>
    <source>
        <strain evidence="6 7">CLA-AA-H273</strain>
    </source>
</reference>
<dbReference type="InterPro" id="IPR036291">
    <property type="entry name" value="NAD(P)-bd_dom_sf"/>
</dbReference>
<evidence type="ECO:0000256" key="2">
    <source>
        <dbReference type="ARBA" id="ARBA00022833"/>
    </source>
</evidence>
<name>A0AAE3A6B6_9FIRM</name>
<comment type="cofactor">
    <cofactor evidence="4">
        <name>Zn(2+)</name>
        <dbReference type="ChEBI" id="CHEBI:29105"/>
    </cofactor>
</comment>
<evidence type="ECO:0000313" key="6">
    <source>
        <dbReference type="EMBL" id="MCC2121233.1"/>
    </source>
</evidence>
<keyword evidence="2 4" id="KW-0862">Zinc</keyword>
<dbReference type="Gene3D" id="3.40.50.720">
    <property type="entry name" value="NAD(P)-binding Rossmann-like Domain"/>
    <property type="match status" value="1"/>
</dbReference>
<dbReference type="PROSITE" id="PS00059">
    <property type="entry name" value="ADH_ZINC"/>
    <property type="match status" value="1"/>
</dbReference>
<dbReference type="AlphaFoldDB" id="A0AAE3A6B6"/>
<comment type="caution">
    <text evidence="6">The sequence shown here is derived from an EMBL/GenBank/DDBJ whole genome shotgun (WGS) entry which is preliminary data.</text>
</comment>
<dbReference type="Pfam" id="PF08240">
    <property type="entry name" value="ADH_N"/>
    <property type="match status" value="1"/>
</dbReference>
<keyword evidence="7" id="KW-1185">Reference proteome</keyword>
<dbReference type="Gene3D" id="3.90.180.10">
    <property type="entry name" value="Medium-chain alcohol dehydrogenases, catalytic domain"/>
    <property type="match status" value="1"/>
</dbReference>
<dbReference type="PANTHER" id="PTHR43401">
    <property type="entry name" value="L-THREONINE 3-DEHYDROGENASE"/>
    <property type="match status" value="1"/>
</dbReference>
<dbReference type="InterPro" id="IPR013154">
    <property type="entry name" value="ADH-like_N"/>
</dbReference>
<evidence type="ECO:0000256" key="1">
    <source>
        <dbReference type="ARBA" id="ARBA00022723"/>
    </source>
</evidence>
<evidence type="ECO:0000313" key="7">
    <source>
        <dbReference type="Proteomes" id="UP001197795"/>
    </source>
</evidence>
<sequence length="350" mass="38612">MKALSVDQNGKLEVCDVPKPVYGDCQALVKTLSCGVCNGTDMKLIHGSFKNMTHYPMLLGHEAVGQVVEKGKYVTSFEIGDIVLLPFLYGDVGKYSSGWGAYAEYGIVGDAKAYISHGMGPGTKEFDDSFYAQTVIKPEYGLTAVEASMIVTFREVLSAIRRFGFQANQDVVIFGAGPVGLCFTRFCKLLGMRTVITIDISDDKTEQARNMGADIVINSSKEDVEAMVLKYLPEGADYVVDAVGINQLLNQGMRLIKYNGKVCGYGISPKLGMDLDWSDAPYNWQLHFVQFPRKKEEAEAHSQIMAWIAAGALKPSDFISNVFEFDHILDAFGLVEKRLPDTKKVVIRYS</sequence>
<gene>
    <name evidence="6" type="ORF">LKD75_16870</name>
</gene>
<dbReference type="EMBL" id="JAJEPV010000066">
    <property type="protein sequence ID" value="MCC2121233.1"/>
    <property type="molecule type" value="Genomic_DNA"/>
</dbReference>
<dbReference type="InterPro" id="IPR020843">
    <property type="entry name" value="ER"/>
</dbReference>
<dbReference type="InterPro" id="IPR050129">
    <property type="entry name" value="Zn_alcohol_dh"/>
</dbReference>
<dbReference type="GO" id="GO:0008270">
    <property type="term" value="F:zinc ion binding"/>
    <property type="evidence" value="ECO:0007669"/>
    <property type="project" value="InterPro"/>
</dbReference>
<evidence type="ECO:0000256" key="4">
    <source>
        <dbReference type="RuleBase" id="RU361277"/>
    </source>
</evidence>
<dbReference type="SUPFAM" id="SSF51735">
    <property type="entry name" value="NAD(P)-binding Rossmann-fold domains"/>
    <property type="match status" value="1"/>
</dbReference>
<accession>A0AAE3A6B6</accession>
<proteinExistence type="inferred from homology"/>
<protein>
    <submittedName>
        <fullName evidence="6">Zinc-binding dehydrogenase</fullName>
    </submittedName>
</protein>
<dbReference type="GO" id="GO:0016491">
    <property type="term" value="F:oxidoreductase activity"/>
    <property type="evidence" value="ECO:0007669"/>
    <property type="project" value="UniProtKB-KW"/>
</dbReference>
<keyword evidence="1 4" id="KW-0479">Metal-binding</keyword>
<dbReference type="InterPro" id="IPR013149">
    <property type="entry name" value="ADH-like_C"/>
</dbReference>
<dbReference type="RefSeq" id="WP_227733952.1">
    <property type="nucleotide sequence ID" value="NZ_JAJEPV010000066.1"/>
</dbReference>